<dbReference type="PIRSF" id="PIRSF001400">
    <property type="entry name" value="Enolase"/>
    <property type="match status" value="1"/>
</dbReference>
<dbReference type="GO" id="GO:0009986">
    <property type="term" value="C:cell surface"/>
    <property type="evidence" value="ECO:0007669"/>
    <property type="project" value="UniProtKB-SubCell"/>
</dbReference>
<comment type="function">
    <text evidence="9">Catalyzes the reversible conversion of 2-phosphoglycerate (2-PG) into phosphoenolpyruvate (PEP). It is essential for the degradation of carbohydrates via glycolysis.</text>
</comment>
<dbReference type="GO" id="GO:0006096">
    <property type="term" value="P:glycolytic process"/>
    <property type="evidence" value="ECO:0007669"/>
    <property type="project" value="UniProtKB-UniRule"/>
</dbReference>
<sequence>MSKIREIKAKEILASNGMPTIEVEVELESGVREVASVAWGTSAGKYEAVTMFDEDMERFGGKGMLKVAKNINEIISGDLGGIEVSEQISIDKKMVGLDGTENKSKLGGNAILGVSLAVARAGAEEKKMPLWKYLGEVYGLGEKRIPKPMVVMIEGGKHADNSTDLQEYLVTCLGERKVEENLEIEREIYEALRKILEREGLSTNVGNEGAFAPSGISSNEKAIEYLVEAIRAAGYTPGKEVGVSIDGAASEFFEGGKYNLKIENKSLAGQELMEYYLGWLEKYPIVTVEDMLSEDDWESWVEWQKKLTGVVNIGDDLTATNIKRLEKAIEMRAITGVIIKLNQAGTLSETVECCKLAKEKGLTIIPSHRGGGETNDTFMVDLAVAVGAEYIKVGITRGERVEKYNRLMEIEKEI</sequence>
<evidence type="ECO:0000256" key="6">
    <source>
        <dbReference type="ARBA" id="ARBA00022842"/>
    </source>
</evidence>
<evidence type="ECO:0000256" key="2">
    <source>
        <dbReference type="ARBA" id="ARBA00009604"/>
    </source>
</evidence>
<dbReference type="InterPro" id="IPR036849">
    <property type="entry name" value="Enolase-like_C_sf"/>
</dbReference>
<dbReference type="PRINTS" id="PR00148">
    <property type="entry name" value="ENOLASE"/>
</dbReference>
<feature type="binding site" evidence="9 11">
    <location>
        <position position="246"/>
    </location>
    <ligand>
        <name>Mg(2+)</name>
        <dbReference type="ChEBI" id="CHEBI:18420"/>
    </ligand>
</feature>
<keyword evidence="9" id="KW-0963">Cytoplasm</keyword>
<evidence type="ECO:0000256" key="5">
    <source>
        <dbReference type="ARBA" id="ARBA00022525"/>
    </source>
</evidence>
<dbReference type="GO" id="GO:0004634">
    <property type="term" value="F:phosphopyruvate hydratase activity"/>
    <property type="evidence" value="ECO:0007669"/>
    <property type="project" value="UniProtKB-UniRule"/>
</dbReference>
<feature type="domain" description="Enolase C-terminal TIM barrel" evidence="12">
    <location>
        <begin position="142"/>
        <end position="414"/>
    </location>
</feature>
<dbReference type="GO" id="GO:0000015">
    <property type="term" value="C:phosphopyruvate hydratase complex"/>
    <property type="evidence" value="ECO:0007669"/>
    <property type="project" value="InterPro"/>
</dbReference>
<dbReference type="Proteomes" id="UP000185874">
    <property type="component" value="Unassembled WGS sequence"/>
</dbReference>
<evidence type="ECO:0000256" key="11">
    <source>
        <dbReference type="PIRSR" id="PIRSR001400-3"/>
    </source>
</evidence>
<comment type="similarity">
    <text evidence="2 9">Belongs to the enolase family.</text>
</comment>
<dbReference type="AlphaFoldDB" id="A0A1F7SJN7"/>
<dbReference type="UniPathway" id="UPA00109">
    <property type="reaction ID" value="UER00187"/>
</dbReference>
<keyword evidence="7 9" id="KW-0324">Glycolysis</keyword>
<evidence type="ECO:0000259" key="12">
    <source>
        <dbReference type="SMART" id="SM01192"/>
    </source>
</evidence>
<feature type="active site" description="Proton acceptor" evidence="9 10">
    <location>
        <position position="340"/>
    </location>
</feature>
<name>A0A1F7SJN7_9BACT</name>
<evidence type="ECO:0000256" key="1">
    <source>
        <dbReference type="ARBA" id="ARBA00005031"/>
    </source>
</evidence>
<comment type="catalytic activity">
    <reaction evidence="9">
        <text>(2R)-2-phosphoglycerate = phosphoenolpyruvate + H2O</text>
        <dbReference type="Rhea" id="RHEA:10164"/>
        <dbReference type="ChEBI" id="CHEBI:15377"/>
        <dbReference type="ChEBI" id="CHEBI:58289"/>
        <dbReference type="ChEBI" id="CHEBI:58702"/>
        <dbReference type="EC" id="4.2.1.11"/>
    </reaction>
</comment>
<dbReference type="CDD" id="cd03313">
    <property type="entry name" value="enolase"/>
    <property type="match status" value="1"/>
</dbReference>
<keyword evidence="14" id="KW-0670">Pyruvate</keyword>
<dbReference type="SUPFAM" id="SSF51604">
    <property type="entry name" value="Enolase C-terminal domain-like"/>
    <property type="match status" value="1"/>
</dbReference>
<comment type="subcellular location">
    <subcellularLocation>
        <location evidence="9">Cytoplasm</location>
    </subcellularLocation>
    <subcellularLocation>
        <location evidence="9">Secreted</location>
    </subcellularLocation>
    <subcellularLocation>
        <location evidence="9">Cell surface</location>
    </subcellularLocation>
    <text evidence="9">Fractions of enolase are present in both the cytoplasm and on the cell surface.</text>
</comment>
<dbReference type="EC" id="4.2.1.11" evidence="3 9"/>
<keyword evidence="8 9" id="KW-0456">Lyase</keyword>
<evidence type="ECO:0000313" key="15">
    <source>
        <dbReference type="Proteomes" id="UP000185874"/>
    </source>
</evidence>
<feature type="binding site" evidence="9">
    <location>
        <position position="369"/>
    </location>
    <ligand>
        <name>(2R)-2-phosphoglycerate</name>
        <dbReference type="ChEBI" id="CHEBI:58289"/>
    </ligand>
</feature>
<dbReference type="InterPro" id="IPR020810">
    <property type="entry name" value="Enolase_C"/>
</dbReference>
<dbReference type="SFLD" id="SFLDS00001">
    <property type="entry name" value="Enolase"/>
    <property type="match status" value="1"/>
</dbReference>
<feature type="binding site" evidence="9 11">
    <location>
        <position position="315"/>
    </location>
    <ligand>
        <name>Mg(2+)</name>
        <dbReference type="ChEBI" id="CHEBI:18420"/>
    </ligand>
</feature>
<evidence type="ECO:0000313" key="14">
    <source>
        <dbReference type="EMBL" id="OGL53992.1"/>
    </source>
</evidence>
<evidence type="ECO:0000256" key="7">
    <source>
        <dbReference type="ARBA" id="ARBA00023152"/>
    </source>
</evidence>
<feature type="binding site" evidence="9 11">
    <location>
        <position position="289"/>
    </location>
    <ligand>
        <name>Mg(2+)</name>
        <dbReference type="ChEBI" id="CHEBI:18420"/>
    </ligand>
</feature>
<proteinExistence type="inferred from homology"/>
<dbReference type="PANTHER" id="PTHR11902:SF1">
    <property type="entry name" value="ENOLASE"/>
    <property type="match status" value="1"/>
</dbReference>
<dbReference type="Pfam" id="PF00113">
    <property type="entry name" value="Enolase_C"/>
    <property type="match status" value="1"/>
</dbReference>
<keyword evidence="9 11" id="KW-0479">Metal-binding</keyword>
<dbReference type="PANTHER" id="PTHR11902">
    <property type="entry name" value="ENOLASE"/>
    <property type="match status" value="1"/>
</dbReference>
<feature type="binding site" evidence="9">
    <location>
        <position position="166"/>
    </location>
    <ligand>
        <name>(2R)-2-phosphoglycerate</name>
        <dbReference type="ChEBI" id="CHEBI:58289"/>
    </ligand>
</feature>
<comment type="caution">
    <text evidence="14">The sequence shown here is derived from an EMBL/GenBank/DDBJ whole genome shotgun (WGS) entry which is preliminary data.</text>
</comment>
<dbReference type="EMBL" id="MGDJ01000007">
    <property type="protein sequence ID" value="OGL53992.1"/>
    <property type="molecule type" value="Genomic_DNA"/>
</dbReference>
<comment type="caution">
    <text evidence="9">Lacks conserved residue(s) required for the propagation of feature annotation.</text>
</comment>
<gene>
    <name evidence="9" type="primary">eno</name>
    <name evidence="14" type="ORF">A3K55_02195</name>
</gene>
<dbReference type="Pfam" id="PF03952">
    <property type="entry name" value="Enolase_N"/>
    <property type="match status" value="1"/>
</dbReference>
<dbReference type="Gene3D" id="3.30.390.10">
    <property type="entry name" value="Enolase-like, N-terminal domain"/>
    <property type="match status" value="1"/>
</dbReference>
<feature type="binding site" evidence="9">
    <location>
        <position position="392"/>
    </location>
    <ligand>
        <name>(2R)-2-phosphoglycerate</name>
        <dbReference type="ChEBI" id="CHEBI:58289"/>
    </ligand>
</feature>
<evidence type="ECO:0000256" key="4">
    <source>
        <dbReference type="ARBA" id="ARBA00017068"/>
    </source>
</evidence>
<feature type="active site" description="Proton donor" evidence="9 10">
    <location>
        <position position="208"/>
    </location>
</feature>
<organism evidence="14 15">
    <name type="scientific">Candidatus Shapirobacteria bacterium RBG_13_44_7</name>
    <dbReference type="NCBI Taxonomy" id="1802149"/>
    <lineage>
        <taxon>Bacteria</taxon>
        <taxon>Candidatus Shapironibacteriota</taxon>
    </lineage>
</organism>
<comment type="cofactor">
    <cofactor evidence="11">
        <name>Mg(2+)</name>
        <dbReference type="ChEBI" id="CHEBI:18420"/>
    </cofactor>
    <text evidence="11">Mg(2+) is required for catalysis and for stabilizing the dimer.</text>
</comment>
<feature type="binding site" evidence="9">
    <location>
        <position position="340"/>
    </location>
    <ligand>
        <name>(2R)-2-phosphoglycerate</name>
        <dbReference type="ChEBI" id="CHEBI:58289"/>
    </ligand>
</feature>
<dbReference type="Gene3D" id="3.20.20.120">
    <property type="entry name" value="Enolase-like C-terminal domain"/>
    <property type="match status" value="1"/>
</dbReference>
<dbReference type="NCBIfam" id="TIGR01060">
    <property type="entry name" value="eno"/>
    <property type="match status" value="1"/>
</dbReference>
<dbReference type="GO" id="GO:0000287">
    <property type="term" value="F:magnesium ion binding"/>
    <property type="evidence" value="ECO:0007669"/>
    <property type="project" value="UniProtKB-UniRule"/>
</dbReference>
<evidence type="ECO:0000256" key="9">
    <source>
        <dbReference type="HAMAP-Rule" id="MF_00318"/>
    </source>
</evidence>
<dbReference type="SFLD" id="SFLDF00002">
    <property type="entry name" value="enolase"/>
    <property type="match status" value="1"/>
</dbReference>
<dbReference type="InterPro" id="IPR020811">
    <property type="entry name" value="Enolase_N"/>
</dbReference>
<comment type="cofactor">
    <cofactor evidence="9">
        <name>Mg(2+)</name>
        <dbReference type="ChEBI" id="CHEBI:18420"/>
    </cofactor>
    <text evidence="9">Binds a second Mg(2+) ion via substrate during catalysis.</text>
</comment>
<dbReference type="SMART" id="SM01192">
    <property type="entry name" value="Enolase_C"/>
    <property type="match status" value="1"/>
</dbReference>
<evidence type="ECO:0000256" key="8">
    <source>
        <dbReference type="ARBA" id="ARBA00023239"/>
    </source>
</evidence>
<protein>
    <recommendedName>
        <fullName evidence="4 9">Enolase</fullName>
        <ecNumber evidence="3 9">4.2.1.11</ecNumber>
    </recommendedName>
    <alternativeName>
        <fullName evidence="9">2-phospho-D-glycerate hydro-lyase</fullName>
    </alternativeName>
    <alternativeName>
        <fullName evidence="9">2-phosphoglycerate dehydratase</fullName>
    </alternativeName>
</protein>
<dbReference type="InterPro" id="IPR000941">
    <property type="entry name" value="Enolase"/>
</dbReference>
<evidence type="ECO:0000256" key="3">
    <source>
        <dbReference type="ARBA" id="ARBA00012058"/>
    </source>
</evidence>
<dbReference type="SUPFAM" id="SSF54826">
    <property type="entry name" value="Enolase N-terminal domain-like"/>
    <property type="match status" value="1"/>
</dbReference>
<keyword evidence="6 9" id="KW-0460">Magnesium</keyword>
<dbReference type="HAMAP" id="MF_00318">
    <property type="entry name" value="Enolase"/>
    <property type="match status" value="1"/>
</dbReference>
<evidence type="ECO:0000259" key="13">
    <source>
        <dbReference type="SMART" id="SM01193"/>
    </source>
</evidence>
<dbReference type="SMART" id="SM01193">
    <property type="entry name" value="Enolase_N"/>
    <property type="match status" value="1"/>
</dbReference>
<reference evidence="14 15" key="1">
    <citation type="journal article" date="2016" name="Nat. Commun.">
        <title>Thousands of microbial genomes shed light on interconnected biogeochemical processes in an aquifer system.</title>
        <authorList>
            <person name="Anantharaman K."/>
            <person name="Brown C.T."/>
            <person name="Hug L.A."/>
            <person name="Sharon I."/>
            <person name="Castelle C.J."/>
            <person name="Probst A.J."/>
            <person name="Thomas B.C."/>
            <person name="Singh A."/>
            <person name="Wilkins M.J."/>
            <person name="Karaoz U."/>
            <person name="Brodie E.L."/>
            <person name="Williams K.H."/>
            <person name="Hubbard S.S."/>
            <person name="Banfield J.F."/>
        </authorList>
    </citation>
    <scope>NUCLEOTIDE SEQUENCE [LARGE SCALE GENOMIC DNA]</scope>
</reference>
<evidence type="ECO:0000256" key="10">
    <source>
        <dbReference type="PIRSR" id="PIRSR001400-1"/>
    </source>
</evidence>
<accession>A0A1F7SJN7</accession>
<feature type="domain" description="Enolase N-terminal" evidence="13">
    <location>
        <begin position="4"/>
        <end position="134"/>
    </location>
</feature>
<dbReference type="SFLD" id="SFLDG00178">
    <property type="entry name" value="enolase"/>
    <property type="match status" value="1"/>
</dbReference>
<dbReference type="InterPro" id="IPR029017">
    <property type="entry name" value="Enolase-like_N"/>
</dbReference>
<comment type="pathway">
    <text evidence="1 9">Carbohydrate degradation; glycolysis; pyruvate from D-glyceraldehyde 3-phosphate: step 4/5.</text>
</comment>
<keyword evidence="5 9" id="KW-0964">Secreted</keyword>
<dbReference type="GO" id="GO:0005576">
    <property type="term" value="C:extracellular region"/>
    <property type="evidence" value="ECO:0007669"/>
    <property type="project" value="UniProtKB-SubCell"/>
</dbReference>